<evidence type="ECO:0000256" key="3">
    <source>
        <dbReference type="ARBA" id="ARBA00022729"/>
    </source>
</evidence>
<evidence type="ECO:0000313" key="11">
    <source>
        <dbReference type="EMBL" id="CAE0717998.1"/>
    </source>
</evidence>
<evidence type="ECO:0000259" key="10">
    <source>
        <dbReference type="PROSITE" id="PS51767"/>
    </source>
</evidence>
<dbReference type="FunFam" id="2.40.70.10:FF:000225">
    <property type="entry name" value="Predicted protein"/>
    <property type="match status" value="1"/>
</dbReference>
<evidence type="ECO:0000256" key="5">
    <source>
        <dbReference type="ARBA" id="ARBA00022801"/>
    </source>
</evidence>
<evidence type="ECO:0000256" key="9">
    <source>
        <dbReference type="SAM" id="SignalP"/>
    </source>
</evidence>
<evidence type="ECO:0000256" key="8">
    <source>
        <dbReference type="SAM" id="Phobius"/>
    </source>
</evidence>
<keyword evidence="5" id="KW-0378">Hydrolase</keyword>
<feature type="signal peptide" evidence="9">
    <location>
        <begin position="1"/>
        <end position="40"/>
    </location>
</feature>
<reference evidence="11" key="1">
    <citation type="submission" date="2021-01" db="EMBL/GenBank/DDBJ databases">
        <authorList>
            <person name="Corre E."/>
            <person name="Pelletier E."/>
            <person name="Niang G."/>
            <person name="Scheremetjew M."/>
            <person name="Finn R."/>
            <person name="Kale V."/>
            <person name="Holt S."/>
            <person name="Cochrane G."/>
            <person name="Meng A."/>
            <person name="Brown T."/>
            <person name="Cohen L."/>
        </authorList>
    </citation>
    <scope>NUCLEOTIDE SEQUENCE</scope>
    <source>
        <strain evidence="11">10249 10 AB</strain>
    </source>
</reference>
<feature type="compositionally biased region" description="Basic and acidic residues" evidence="7">
    <location>
        <begin position="624"/>
        <end position="651"/>
    </location>
</feature>
<keyword evidence="6" id="KW-0865">Zymogen</keyword>
<dbReference type="InterPro" id="IPR033121">
    <property type="entry name" value="PEPTIDASE_A1"/>
</dbReference>
<dbReference type="SUPFAM" id="SSF50630">
    <property type="entry name" value="Acid proteases"/>
    <property type="match status" value="1"/>
</dbReference>
<feature type="region of interest" description="Disordered" evidence="7">
    <location>
        <begin position="751"/>
        <end position="780"/>
    </location>
</feature>
<evidence type="ECO:0000256" key="1">
    <source>
        <dbReference type="ARBA" id="ARBA00007447"/>
    </source>
</evidence>
<dbReference type="PROSITE" id="PS51767">
    <property type="entry name" value="PEPTIDASE_A1"/>
    <property type="match status" value="1"/>
</dbReference>
<feature type="transmembrane region" description="Helical" evidence="8">
    <location>
        <begin position="704"/>
        <end position="725"/>
    </location>
</feature>
<dbReference type="PANTHER" id="PTHR47965">
    <property type="entry name" value="ASPARTYL PROTEASE-RELATED"/>
    <property type="match status" value="1"/>
</dbReference>
<dbReference type="GO" id="GO:0004190">
    <property type="term" value="F:aspartic-type endopeptidase activity"/>
    <property type="evidence" value="ECO:0007669"/>
    <property type="project" value="UniProtKB-KW"/>
</dbReference>
<feature type="region of interest" description="Disordered" evidence="7">
    <location>
        <begin position="570"/>
        <end position="660"/>
    </location>
</feature>
<dbReference type="InterPro" id="IPR032861">
    <property type="entry name" value="TAXi_N"/>
</dbReference>
<evidence type="ECO:0000256" key="6">
    <source>
        <dbReference type="ARBA" id="ARBA00023145"/>
    </source>
</evidence>
<comment type="similarity">
    <text evidence="1">Belongs to the peptidase A1 family.</text>
</comment>
<keyword evidence="8" id="KW-1133">Transmembrane helix</keyword>
<feature type="chain" id="PRO_5031504674" description="Peptidase A1 domain-containing protein" evidence="9">
    <location>
        <begin position="41"/>
        <end position="780"/>
    </location>
</feature>
<evidence type="ECO:0000256" key="7">
    <source>
        <dbReference type="SAM" id="MobiDB-lite"/>
    </source>
</evidence>
<keyword evidence="8" id="KW-0812">Transmembrane</keyword>
<feature type="domain" description="Peptidase A1" evidence="10">
    <location>
        <begin position="140"/>
        <end position="555"/>
    </location>
</feature>
<name>A0A7S4AJL7_9STRA</name>
<keyword evidence="4" id="KW-0064">Aspartyl protease</keyword>
<dbReference type="Pfam" id="PF14543">
    <property type="entry name" value="TAXi_N"/>
    <property type="match status" value="1"/>
</dbReference>
<proteinExistence type="inferred from homology"/>
<feature type="compositionally biased region" description="Basic and acidic residues" evidence="7">
    <location>
        <begin position="600"/>
        <end position="611"/>
    </location>
</feature>
<gene>
    <name evidence="11" type="ORF">PAUS00366_LOCUS10751</name>
</gene>
<dbReference type="InterPro" id="IPR001461">
    <property type="entry name" value="Aspartic_peptidase_A1"/>
</dbReference>
<feature type="compositionally biased region" description="Polar residues" evidence="7">
    <location>
        <begin position="612"/>
        <end position="621"/>
    </location>
</feature>
<dbReference type="GO" id="GO:0006508">
    <property type="term" value="P:proteolysis"/>
    <property type="evidence" value="ECO:0007669"/>
    <property type="project" value="UniProtKB-KW"/>
</dbReference>
<dbReference type="InterPro" id="IPR021109">
    <property type="entry name" value="Peptidase_aspartic_dom_sf"/>
</dbReference>
<dbReference type="InterPro" id="IPR001969">
    <property type="entry name" value="Aspartic_peptidase_AS"/>
</dbReference>
<feature type="compositionally biased region" description="Low complexity" evidence="7">
    <location>
        <begin position="88"/>
        <end position="100"/>
    </location>
</feature>
<dbReference type="PANTHER" id="PTHR47965:SF12">
    <property type="entry name" value="ASPARTIC PROTEINASE 3-RELATED"/>
    <property type="match status" value="1"/>
</dbReference>
<evidence type="ECO:0000256" key="2">
    <source>
        <dbReference type="ARBA" id="ARBA00022670"/>
    </source>
</evidence>
<keyword evidence="2" id="KW-0645">Protease</keyword>
<feature type="compositionally biased region" description="Acidic residues" evidence="7">
    <location>
        <begin position="587"/>
        <end position="599"/>
    </location>
</feature>
<accession>A0A7S4AJL7</accession>
<protein>
    <recommendedName>
        <fullName evidence="10">Peptidase A1 domain-containing protein</fullName>
    </recommendedName>
</protein>
<organism evidence="11">
    <name type="scientific">Pseudo-nitzschia australis</name>
    <dbReference type="NCBI Taxonomy" id="44445"/>
    <lineage>
        <taxon>Eukaryota</taxon>
        <taxon>Sar</taxon>
        <taxon>Stramenopiles</taxon>
        <taxon>Ochrophyta</taxon>
        <taxon>Bacillariophyta</taxon>
        <taxon>Bacillariophyceae</taxon>
        <taxon>Bacillariophycidae</taxon>
        <taxon>Bacillariales</taxon>
        <taxon>Bacillariaceae</taxon>
        <taxon>Pseudo-nitzschia</taxon>
    </lineage>
</organism>
<evidence type="ECO:0000256" key="4">
    <source>
        <dbReference type="ARBA" id="ARBA00022750"/>
    </source>
</evidence>
<sequence length="780" mass="85307">MAQTTMPQTTMPQTTTTMPRTPLLSLVLMQLLIPFLGSHAAATTASSSSSLLHTGIVVNESTGAITFPLIPHHIQRARRGLTEHDNSRNSNDINNSNSNGSRRRPRVLEQGKAAATTAATTELSTDPEAMGALYMGYGTHYVDLWVGTPTPQRQTVIVDTGSAQTAFPCGGCDNCGFPAYHTDAYFEESRSVTFDKSTCEKCSRRATCNAKTDRCEIDQYYSEGSSWEAYEVNDTCYAGGFHNTALLEGAATPTTHGIDPSQAAAFGFPLRFGCQTKVTGLFQTQLADGILGMCDAKSAFWHQMYRAHKIKTKQFSLCFSRPRHSSKQGSEAGAMTLGGTDERLHANPMVYTTTKGTSSELPGGKKSGYFDVHIRKLYLRAGSGGQSAATTDSSAIVLELRNANRINENGGVIVDSGTTDSYFGKIIQRSLKKNFKTLTGGIAFHHDRVQLTEKDLAAYPTILIQLVGDEALNKAIADQHGGASNVVGLAGDLDSDHPLDVIVAVPASHYMERISEGNYENRIYATETDGTVLGANTMMGHDVMFDPTNKRVGWAESSCGYSELVAKNGFPDVLGDEPSTVETKETMEEEDAEEEEQEELKESFDEKHVETEIQNEQTGENVNVEEKPQDVPETNSREDEKEAVDGEKIESEPTQVEETESVAIRANDAETETKQKMPWSPGGSAHNFDFPIDDIKKQITANPAMAGGGIAVLVLLSCCFCVCAYRCCCRRGTKNTYALVPELEMNGRKKFKDDFEDNYEDDDDEDDHDYDVEEDDIDII</sequence>
<dbReference type="Gene3D" id="2.40.70.10">
    <property type="entry name" value="Acid Proteases"/>
    <property type="match status" value="2"/>
</dbReference>
<feature type="compositionally biased region" description="Acidic residues" evidence="7">
    <location>
        <begin position="754"/>
        <end position="780"/>
    </location>
</feature>
<dbReference type="EMBL" id="HBIX01014709">
    <property type="protein sequence ID" value="CAE0717998.1"/>
    <property type="molecule type" value="Transcribed_RNA"/>
</dbReference>
<keyword evidence="8" id="KW-0472">Membrane</keyword>
<dbReference type="PROSITE" id="PS00141">
    <property type="entry name" value="ASP_PROTEASE"/>
    <property type="match status" value="1"/>
</dbReference>
<feature type="region of interest" description="Disordered" evidence="7">
    <location>
        <begin position="78"/>
        <end position="122"/>
    </location>
</feature>
<keyword evidence="3 9" id="KW-0732">Signal</keyword>
<dbReference type="AlphaFoldDB" id="A0A7S4AJL7"/>